<evidence type="ECO:0000313" key="2">
    <source>
        <dbReference type="EMBL" id="KIP99020.1"/>
    </source>
</evidence>
<proteinExistence type="predicted"/>
<keyword evidence="1" id="KW-0812">Transmembrane</keyword>
<sequence>MWTKHHKKRRFGRLVVPAITVAFLSYFGYHSIHGDFGLKAAEQLEKQRVARSAELAKLTKARTALERQVELMSDGSLERDMIDEISRYQLNMSRADEIVIMNTYF</sequence>
<comment type="caution">
    <text evidence="2">The sequence shown here is derived from an EMBL/GenBank/DDBJ whole genome shotgun (WGS) entry which is preliminary data.</text>
</comment>
<evidence type="ECO:0000256" key="1">
    <source>
        <dbReference type="SAM" id="Phobius"/>
    </source>
</evidence>
<organism evidence="2 3">
    <name type="scientific">Agrobacterium tumefaciens</name>
    <dbReference type="NCBI Taxonomy" id="358"/>
    <lineage>
        <taxon>Bacteria</taxon>
        <taxon>Pseudomonadati</taxon>
        <taxon>Pseudomonadota</taxon>
        <taxon>Alphaproteobacteria</taxon>
        <taxon>Hyphomicrobiales</taxon>
        <taxon>Rhizobiaceae</taxon>
        <taxon>Rhizobium/Agrobacterium group</taxon>
        <taxon>Agrobacterium</taxon>
        <taxon>Agrobacterium tumefaciens complex</taxon>
    </lineage>
</organism>
<feature type="transmembrane region" description="Helical" evidence="1">
    <location>
        <begin position="12"/>
        <end position="29"/>
    </location>
</feature>
<evidence type="ECO:0000313" key="3">
    <source>
        <dbReference type="Proteomes" id="UP000035017"/>
    </source>
</evidence>
<dbReference type="Pfam" id="PF04977">
    <property type="entry name" value="DivIC"/>
    <property type="match status" value="1"/>
</dbReference>
<dbReference type="AlphaFoldDB" id="A0A0D0JU42"/>
<protein>
    <submittedName>
        <fullName evidence="2">Cell division protein</fullName>
    </submittedName>
</protein>
<name>A0A0D0JU42_AGRTU</name>
<dbReference type="Proteomes" id="UP000035017">
    <property type="component" value="Unassembled WGS sequence"/>
</dbReference>
<dbReference type="EMBL" id="JXQV01000030">
    <property type="protein sequence ID" value="KIP99020.1"/>
    <property type="molecule type" value="Genomic_DNA"/>
</dbReference>
<dbReference type="InterPro" id="IPR007060">
    <property type="entry name" value="FtsL/DivIC"/>
</dbReference>
<keyword evidence="1" id="KW-1133">Transmembrane helix</keyword>
<keyword evidence="1" id="KW-0472">Membrane</keyword>
<dbReference type="GO" id="GO:0051301">
    <property type="term" value="P:cell division"/>
    <property type="evidence" value="ECO:0007669"/>
    <property type="project" value="UniProtKB-KW"/>
</dbReference>
<accession>A0A0D0JU42</accession>
<keyword evidence="2" id="KW-0131">Cell cycle</keyword>
<dbReference type="OrthoDB" id="9815600at2"/>
<keyword evidence="2" id="KW-0132">Cell division</keyword>
<gene>
    <name evidence="2" type="ORF">RU07_20225</name>
</gene>
<reference evidence="2 3" key="1">
    <citation type="submission" date="2014-12" db="EMBL/GenBank/DDBJ databases">
        <title>16Stimator: statistical estimation of ribosomal gene copy numbers from draft genome assemblies.</title>
        <authorList>
            <person name="Perisin M.A."/>
            <person name="Vetter M."/>
            <person name="Gilbert J.A."/>
            <person name="Bergelson J."/>
        </authorList>
    </citation>
    <scope>NUCLEOTIDE SEQUENCE [LARGE SCALE GENOMIC DNA]</scope>
    <source>
        <strain evidence="2 3">MEJ076</strain>
    </source>
</reference>